<dbReference type="GO" id="GO:0043041">
    <property type="term" value="P:amino acid activation for nonribosomal peptide biosynthetic process"/>
    <property type="evidence" value="ECO:0007669"/>
    <property type="project" value="TreeGrafter"/>
</dbReference>
<evidence type="ECO:0000259" key="1">
    <source>
        <dbReference type="PROSITE" id="PS50075"/>
    </source>
</evidence>
<dbReference type="InterPro" id="IPR029058">
    <property type="entry name" value="AB_hydrolase_fold"/>
</dbReference>
<dbReference type="PROSITE" id="PS50075">
    <property type="entry name" value="CARRIER"/>
    <property type="match status" value="1"/>
</dbReference>
<dbReference type="Gene3D" id="3.40.50.1820">
    <property type="entry name" value="alpha/beta hydrolase"/>
    <property type="match status" value="1"/>
</dbReference>
<evidence type="ECO:0000313" key="2">
    <source>
        <dbReference type="EMBL" id="GAF88781.1"/>
    </source>
</evidence>
<proteinExistence type="predicted"/>
<dbReference type="PANTHER" id="PTHR45527:SF1">
    <property type="entry name" value="FATTY ACID SYNTHASE"/>
    <property type="match status" value="1"/>
</dbReference>
<dbReference type="Pfam" id="PF00550">
    <property type="entry name" value="PP-binding"/>
    <property type="match status" value="1"/>
</dbReference>
<dbReference type="SUPFAM" id="SSF56801">
    <property type="entry name" value="Acetyl-CoA synthetase-like"/>
    <property type="match status" value="1"/>
</dbReference>
<dbReference type="AlphaFoldDB" id="X0TND6"/>
<dbReference type="Gene3D" id="3.30.300.30">
    <property type="match status" value="1"/>
</dbReference>
<comment type="caution">
    <text evidence="2">The sequence shown here is derived from an EMBL/GenBank/DDBJ whole genome shotgun (WGS) entry which is preliminary data.</text>
</comment>
<dbReference type="EMBL" id="BARS01013981">
    <property type="protein sequence ID" value="GAF88781.1"/>
    <property type="molecule type" value="Genomic_DNA"/>
</dbReference>
<dbReference type="GO" id="GO:0044550">
    <property type="term" value="P:secondary metabolite biosynthetic process"/>
    <property type="evidence" value="ECO:0007669"/>
    <property type="project" value="TreeGrafter"/>
</dbReference>
<dbReference type="PANTHER" id="PTHR45527">
    <property type="entry name" value="NONRIBOSOMAL PEPTIDE SYNTHETASE"/>
    <property type="match status" value="1"/>
</dbReference>
<dbReference type="InterPro" id="IPR009081">
    <property type="entry name" value="PP-bd_ACP"/>
</dbReference>
<feature type="non-terminal residue" evidence="2">
    <location>
        <position position="108"/>
    </location>
</feature>
<sequence length="108" mass="11675">LTPAERGDLESVDVQRIKARVAAALPEYMVPAGYVVLDEIPITAHGKIDRRALPDPDIQSRTAFRELTTDTERTVAGLFADLLGVDQVGADDSFFELGGHSLLATKLV</sequence>
<protein>
    <recommendedName>
        <fullName evidence="1">Carrier domain-containing protein</fullName>
    </recommendedName>
</protein>
<gene>
    <name evidence="2" type="ORF">S01H1_23904</name>
</gene>
<dbReference type="InterPro" id="IPR045851">
    <property type="entry name" value="AMP-bd_C_sf"/>
</dbReference>
<organism evidence="2">
    <name type="scientific">marine sediment metagenome</name>
    <dbReference type="NCBI Taxonomy" id="412755"/>
    <lineage>
        <taxon>unclassified sequences</taxon>
        <taxon>metagenomes</taxon>
        <taxon>ecological metagenomes</taxon>
    </lineage>
</organism>
<name>X0TND6_9ZZZZ</name>
<feature type="non-terminal residue" evidence="2">
    <location>
        <position position="1"/>
    </location>
</feature>
<accession>X0TND6</accession>
<feature type="domain" description="Carrier" evidence="1">
    <location>
        <begin position="66"/>
        <end position="108"/>
    </location>
</feature>
<reference evidence="2" key="1">
    <citation type="journal article" date="2014" name="Front. Microbiol.">
        <title>High frequency of phylogenetically diverse reductive dehalogenase-homologous genes in deep subseafloor sedimentary metagenomes.</title>
        <authorList>
            <person name="Kawai M."/>
            <person name="Futagami T."/>
            <person name="Toyoda A."/>
            <person name="Takaki Y."/>
            <person name="Nishi S."/>
            <person name="Hori S."/>
            <person name="Arai W."/>
            <person name="Tsubouchi T."/>
            <person name="Morono Y."/>
            <person name="Uchiyama I."/>
            <person name="Ito T."/>
            <person name="Fujiyama A."/>
            <person name="Inagaki F."/>
            <person name="Takami H."/>
        </authorList>
    </citation>
    <scope>NUCLEOTIDE SEQUENCE</scope>
    <source>
        <strain evidence="2">Expedition CK06-06</strain>
    </source>
</reference>
<dbReference type="GO" id="GO:0005829">
    <property type="term" value="C:cytosol"/>
    <property type="evidence" value="ECO:0007669"/>
    <property type="project" value="TreeGrafter"/>
</dbReference>
<dbReference type="GO" id="GO:0031177">
    <property type="term" value="F:phosphopantetheine binding"/>
    <property type="evidence" value="ECO:0007669"/>
    <property type="project" value="TreeGrafter"/>
</dbReference>